<accession>A0A1V5SXS3</accession>
<name>A0A1V5SXS3_9BACT</name>
<dbReference type="Proteomes" id="UP000485569">
    <property type="component" value="Unassembled WGS sequence"/>
</dbReference>
<evidence type="ECO:0000313" key="1">
    <source>
        <dbReference type="EMBL" id="OQA58782.1"/>
    </source>
</evidence>
<dbReference type="InterPro" id="IPR008964">
    <property type="entry name" value="Invasin/intimin_cell_adhesion"/>
</dbReference>
<dbReference type="EMBL" id="MWBQ01000066">
    <property type="protein sequence ID" value="OQA58782.1"/>
    <property type="molecule type" value="Genomic_DNA"/>
</dbReference>
<dbReference type="SUPFAM" id="SSF49373">
    <property type="entry name" value="Invasin/intimin cell-adhesion fragments"/>
    <property type="match status" value="2"/>
</dbReference>
<dbReference type="AlphaFoldDB" id="A0A1V5SXS3"/>
<comment type="caution">
    <text evidence="1">The sequence shown here is derived from an EMBL/GenBank/DDBJ whole genome shotgun (WGS) entry which is preliminary data.</text>
</comment>
<proteinExistence type="predicted"/>
<sequence length="510" mass="57133">MKKFSFLLMVLFFLVVGIQPALAQIYEFQVNLNEQTYLDLLPVSPFVTVLPDKGNFATYFIGDPISLVYEALKTGYVSILDYTEDERVRILKNNEPVSPGTKKSIQGIVTEPEGMERFLILLSPRVIPDRILVQAMNNPSRMKEVVGENIYLNRSIIQVVEKRKEESVVIRFHSVPESILSGRNLRIRMVMTDKNNNPLVNRRVQWYASQGSLDFYQTYTNTAGESEVWFMAPFVSEETQIQIQATYEGDTAYSPMDGTVTIIVQPEKKSSILALSPKDFLVTSGESMSFQARLTDSDGNPLSGQALIWSSSVGQWEKRMTSTVFDGTSANLWIAPSSVVKTPVELKVNFRGAMYYSGFEDNSIGSVEGVEIVSGRGTYFIDFSSGKPETNFEESIYRGENISGFTQNPASVLAMRSGEYLNVKFQAPEGWSNAACFIWGKSSGSVIIHVHLNDNKVFTGNIIGGQIFPFEFQSFQLDQFLITGENQLRIEVQAPDGSAFFAIQRLLLVF</sequence>
<dbReference type="InterPro" id="IPR013783">
    <property type="entry name" value="Ig-like_fold"/>
</dbReference>
<gene>
    <name evidence="1" type="ORF">BWY41_00991</name>
</gene>
<protein>
    <recommendedName>
        <fullName evidence="2">Bacterial Ig-like domain (Group 1)</fullName>
    </recommendedName>
</protein>
<organism evidence="1">
    <name type="scientific">Candidatus Atribacter allofermentans</name>
    <dbReference type="NCBI Taxonomy" id="1852833"/>
    <lineage>
        <taxon>Bacteria</taxon>
        <taxon>Pseudomonadati</taxon>
        <taxon>Atribacterota</taxon>
        <taxon>Atribacteria</taxon>
        <taxon>Atribacterales</taxon>
        <taxon>Atribacteraceae</taxon>
        <taxon>Atribacter</taxon>
    </lineage>
</organism>
<reference evidence="1" key="1">
    <citation type="submission" date="2017-02" db="EMBL/GenBank/DDBJ databases">
        <title>Delving into the versatile metabolic prowess of the omnipresent phylum Bacteroidetes.</title>
        <authorList>
            <person name="Nobu M.K."/>
            <person name="Mei R."/>
            <person name="Narihiro T."/>
            <person name="Kuroda K."/>
            <person name="Liu W.-T."/>
        </authorList>
    </citation>
    <scope>NUCLEOTIDE SEQUENCE</scope>
    <source>
        <strain evidence="1">ADurb.Bin276</strain>
    </source>
</reference>
<evidence type="ECO:0008006" key="2">
    <source>
        <dbReference type="Google" id="ProtNLM"/>
    </source>
</evidence>
<dbReference type="Gene3D" id="2.60.40.10">
    <property type="entry name" value="Immunoglobulins"/>
    <property type="match status" value="1"/>
</dbReference>